<dbReference type="Proteomes" id="UP001159427">
    <property type="component" value="Unassembled WGS sequence"/>
</dbReference>
<evidence type="ECO:0000313" key="2">
    <source>
        <dbReference type="Proteomes" id="UP001159427"/>
    </source>
</evidence>
<evidence type="ECO:0000313" key="1">
    <source>
        <dbReference type="EMBL" id="CAH3014147.1"/>
    </source>
</evidence>
<dbReference type="PANTHER" id="PTHR19871:SF14">
    <property type="entry name" value="DUF4062 DOMAIN-CONTAINING PROTEIN"/>
    <property type="match status" value="1"/>
</dbReference>
<reference evidence="1 2" key="1">
    <citation type="submission" date="2022-05" db="EMBL/GenBank/DDBJ databases">
        <authorList>
            <consortium name="Genoscope - CEA"/>
            <person name="William W."/>
        </authorList>
    </citation>
    <scope>NUCLEOTIDE SEQUENCE [LARGE SCALE GENOMIC DNA]</scope>
</reference>
<proteinExistence type="predicted"/>
<comment type="caution">
    <text evidence="1">The sequence shown here is derived from an EMBL/GenBank/DDBJ whole genome shotgun (WGS) entry which is preliminary data.</text>
</comment>
<dbReference type="EMBL" id="CALNXI010000006">
    <property type="protein sequence ID" value="CAH3014147.1"/>
    <property type="molecule type" value="Genomic_DNA"/>
</dbReference>
<keyword evidence="2" id="KW-1185">Reference proteome</keyword>
<name>A0ABN8LJN7_9CNID</name>
<gene>
    <name evidence="1" type="ORF">PEVE_00036976</name>
</gene>
<evidence type="ECO:0008006" key="3">
    <source>
        <dbReference type="Google" id="ProtNLM"/>
    </source>
</evidence>
<sequence>MRMLPSLWFRIHADIGDYLIQRGANGVPVLYWYHRQFIEGAKDRYVRGEQEQFIPCNMSDYFLGNWADGNKKPFVNKNGERIHMDSLVAKQPLSFQINQEQAIFNYRKLTGLPHHLFCSA</sequence>
<protein>
    <recommendedName>
        <fullName evidence="3">Tyrosinase</fullName>
    </recommendedName>
</protein>
<organism evidence="1 2">
    <name type="scientific">Porites evermanni</name>
    <dbReference type="NCBI Taxonomy" id="104178"/>
    <lineage>
        <taxon>Eukaryota</taxon>
        <taxon>Metazoa</taxon>
        <taxon>Cnidaria</taxon>
        <taxon>Anthozoa</taxon>
        <taxon>Hexacorallia</taxon>
        <taxon>Scleractinia</taxon>
        <taxon>Fungiina</taxon>
        <taxon>Poritidae</taxon>
        <taxon>Porites</taxon>
    </lineage>
</organism>
<dbReference type="PANTHER" id="PTHR19871">
    <property type="entry name" value="BETA TRANSDUCIN-RELATED PROTEIN"/>
    <property type="match status" value="1"/>
</dbReference>
<accession>A0ABN8LJN7</accession>
<dbReference type="InterPro" id="IPR052752">
    <property type="entry name" value="NACHT-WD_repeat"/>
</dbReference>